<reference evidence="3" key="1">
    <citation type="submission" date="2010-05" db="EMBL/GenBank/DDBJ databases">
        <title>Complete sequence of Methylotenera sp. 301.</title>
        <authorList>
            <person name="Lucas S."/>
            <person name="Copeland A."/>
            <person name="Lapidus A."/>
            <person name="Cheng J.-F."/>
            <person name="Bruce D."/>
            <person name="Goodwin L."/>
            <person name="Pitluck S."/>
            <person name="Clum A."/>
            <person name="Land M."/>
            <person name="Hauser L."/>
            <person name="Kyrpides N."/>
            <person name="Ivanova N."/>
            <person name="Chistoservova L."/>
            <person name="Kalyuzhnaya M."/>
            <person name="Woyke T."/>
        </authorList>
    </citation>
    <scope>NUCLEOTIDE SEQUENCE [LARGE SCALE GENOMIC DNA]</scope>
    <source>
        <strain evidence="3">301</strain>
    </source>
</reference>
<gene>
    <name evidence="2" type="ordered locus">M301_1835</name>
</gene>
<dbReference type="RefSeq" id="WP_013148521.1">
    <property type="nucleotide sequence ID" value="NC_014207.1"/>
</dbReference>
<feature type="chain" id="PRO_5003094736" description="Lipoprotein" evidence="1">
    <location>
        <begin position="22"/>
        <end position="114"/>
    </location>
</feature>
<dbReference type="HOGENOM" id="CLU_2118208_0_0_4"/>
<evidence type="ECO:0000256" key="1">
    <source>
        <dbReference type="SAM" id="SignalP"/>
    </source>
</evidence>
<dbReference type="AlphaFoldDB" id="D7DJH4"/>
<evidence type="ECO:0008006" key="4">
    <source>
        <dbReference type="Google" id="ProtNLM"/>
    </source>
</evidence>
<evidence type="ECO:0000313" key="3">
    <source>
        <dbReference type="Proteomes" id="UP000000383"/>
    </source>
</evidence>
<keyword evidence="1" id="KW-0732">Signal</keyword>
<dbReference type="KEGG" id="meh:M301_1835"/>
<feature type="signal peptide" evidence="1">
    <location>
        <begin position="1"/>
        <end position="21"/>
    </location>
</feature>
<dbReference type="EMBL" id="CP002056">
    <property type="protein sequence ID" value="ADI30209.1"/>
    <property type="molecule type" value="Genomic_DNA"/>
</dbReference>
<protein>
    <recommendedName>
        <fullName evidence="4">Lipoprotein</fullName>
    </recommendedName>
</protein>
<keyword evidence="3" id="KW-1185">Reference proteome</keyword>
<sequence length="114" mass="12570" precursor="true">MIKNILLLMMTTFGFIGLAHAEKPDEIYKSCRLTGYFDAAKDHVYADLAARLSVAKGIKKDATCDASYEAGFAVGEIKNKDSKLKSDSDKKIHNEAIDFKKKIEDAMLHSAGLI</sequence>
<reference evidence="2 3" key="2">
    <citation type="journal article" date="2011" name="J. Bacteriol.">
        <title>Genomes of three methylotrophs from a single niche uncover genetic and metabolic divergence of Methylophilaceae.</title>
        <authorList>
            <person name="Lapidus A."/>
            <person name="Clum A."/>
            <person name="Labutti K."/>
            <person name="Kaluzhnaya M.G."/>
            <person name="Lim S."/>
            <person name="Beck D.A."/>
            <person name="Glavina Del Rio T."/>
            <person name="Nolan M."/>
            <person name="Mavromatis K."/>
            <person name="Huntemann M."/>
            <person name="Lucas S."/>
            <person name="Lidstrom M.E."/>
            <person name="Ivanova N."/>
            <person name="Chistoserdova L."/>
        </authorList>
    </citation>
    <scope>NUCLEOTIDE SEQUENCE [LARGE SCALE GENOMIC DNA]</scope>
    <source>
        <strain evidence="2 3">301</strain>
    </source>
</reference>
<name>D7DJH4_METV0</name>
<evidence type="ECO:0000313" key="2">
    <source>
        <dbReference type="EMBL" id="ADI30209.1"/>
    </source>
</evidence>
<proteinExistence type="predicted"/>
<accession>D7DJH4</accession>
<dbReference type="STRING" id="666681.M301_1835"/>
<organism evidence="2 3">
    <name type="scientific">Methylotenera versatilis (strain 301)</name>
    <dbReference type="NCBI Taxonomy" id="666681"/>
    <lineage>
        <taxon>Bacteria</taxon>
        <taxon>Pseudomonadati</taxon>
        <taxon>Pseudomonadota</taxon>
        <taxon>Betaproteobacteria</taxon>
        <taxon>Nitrosomonadales</taxon>
        <taxon>Methylophilaceae</taxon>
        <taxon>Methylotenera</taxon>
    </lineage>
</organism>
<dbReference type="Proteomes" id="UP000000383">
    <property type="component" value="Chromosome"/>
</dbReference>